<comment type="caution">
    <text evidence="4">The sequence shown here is derived from an EMBL/GenBank/DDBJ whole genome shotgun (WGS) entry which is preliminary data.</text>
</comment>
<feature type="transmembrane region" description="Helical" evidence="3">
    <location>
        <begin position="130"/>
        <end position="147"/>
    </location>
</feature>
<proteinExistence type="inferred from homology"/>
<evidence type="ECO:0000256" key="3">
    <source>
        <dbReference type="SAM" id="Phobius"/>
    </source>
</evidence>
<sequence length="378" mass="41983">MTEKEETSPAAAPVAEAIISATAASAASTVPAVVEAAPSPPAAAAVSSPPKTRSGTASPRLVLEADDAPIDVEENLIGDGDSAIANSVTTYTTSLASSVVDYPVEYGRRYHAYQTGRYTRPNDEMEMDRLLIMHTVITMALGGLYLAPVDFDKPQRILDIGTGNGVWAIEMADKYPNSTIVGNDLSANMPTFVPPNVKFEVDDVENEWVYDQPFSYIFSRYMVVGIKDYPQLIQRTFDNLEPGGWAEYQDFDLDYYSEDDTVKPDDPLVVWVRTMGDAVRDMGRDPLPGHKLEGYFKDAGFTNIVHRRVKLPIGTWPKDPLLKQIGLHNYMQINQGLEGLSMRLYINMMKWTHEQAMVQLAEVRKRLHTPAIHPIIDL</sequence>
<evidence type="ECO:0000313" key="4">
    <source>
        <dbReference type="EMBL" id="CAK7212300.1"/>
    </source>
</evidence>
<dbReference type="EMBL" id="CAWUHC010000008">
    <property type="protein sequence ID" value="CAK7212300.1"/>
    <property type="molecule type" value="Genomic_DNA"/>
</dbReference>
<keyword evidence="5" id="KW-1185">Reference proteome</keyword>
<evidence type="ECO:0000256" key="2">
    <source>
        <dbReference type="SAM" id="MobiDB-lite"/>
    </source>
</evidence>
<organism evidence="4 5">
    <name type="scientific">Sporothrix bragantina</name>
    <dbReference type="NCBI Taxonomy" id="671064"/>
    <lineage>
        <taxon>Eukaryota</taxon>
        <taxon>Fungi</taxon>
        <taxon>Dikarya</taxon>
        <taxon>Ascomycota</taxon>
        <taxon>Pezizomycotina</taxon>
        <taxon>Sordariomycetes</taxon>
        <taxon>Sordariomycetidae</taxon>
        <taxon>Ophiostomatales</taxon>
        <taxon>Ophiostomataceae</taxon>
        <taxon>Sporothrix</taxon>
    </lineage>
</organism>
<dbReference type="InterPro" id="IPR029063">
    <property type="entry name" value="SAM-dependent_MTases_sf"/>
</dbReference>
<dbReference type="PANTHER" id="PTHR43591">
    <property type="entry name" value="METHYLTRANSFERASE"/>
    <property type="match status" value="1"/>
</dbReference>
<keyword evidence="3" id="KW-0812">Transmembrane</keyword>
<dbReference type="PANTHER" id="PTHR43591:SF10">
    <property type="entry name" value="ABC TRANSMEMBRANE TYPE-1 DOMAIN-CONTAINING PROTEIN-RELATED"/>
    <property type="match status" value="1"/>
</dbReference>
<protein>
    <submittedName>
        <fullName evidence="4">Uncharacterized protein</fullName>
    </submittedName>
</protein>
<reference evidence="4 5" key="1">
    <citation type="submission" date="2024-01" db="EMBL/GenBank/DDBJ databases">
        <authorList>
            <person name="Allen C."/>
            <person name="Tagirdzhanova G."/>
        </authorList>
    </citation>
    <scope>NUCLEOTIDE SEQUENCE [LARGE SCALE GENOMIC DNA]</scope>
</reference>
<keyword evidence="3" id="KW-1133">Transmembrane helix</keyword>
<feature type="compositionally biased region" description="Low complexity" evidence="2">
    <location>
        <begin position="29"/>
        <end position="50"/>
    </location>
</feature>
<dbReference type="Proteomes" id="UP001642406">
    <property type="component" value="Unassembled WGS sequence"/>
</dbReference>
<comment type="similarity">
    <text evidence="1">Belongs to the methyltransferase superfamily. LaeA methyltransferase family.</text>
</comment>
<dbReference type="SUPFAM" id="SSF53335">
    <property type="entry name" value="S-adenosyl-L-methionine-dependent methyltransferases"/>
    <property type="match status" value="1"/>
</dbReference>
<feature type="region of interest" description="Disordered" evidence="2">
    <location>
        <begin position="29"/>
        <end position="58"/>
    </location>
</feature>
<dbReference type="Pfam" id="PF13489">
    <property type="entry name" value="Methyltransf_23"/>
    <property type="match status" value="1"/>
</dbReference>
<dbReference type="Gene3D" id="3.40.50.150">
    <property type="entry name" value="Vaccinia Virus protein VP39"/>
    <property type="match status" value="1"/>
</dbReference>
<name>A0ABP0AYM2_9PEZI</name>
<accession>A0ABP0AYM2</accession>
<gene>
    <name evidence="4" type="ORF">SBRCBS47491_001416</name>
</gene>
<keyword evidence="3" id="KW-0472">Membrane</keyword>
<evidence type="ECO:0000313" key="5">
    <source>
        <dbReference type="Proteomes" id="UP001642406"/>
    </source>
</evidence>
<dbReference type="CDD" id="cd02440">
    <property type="entry name" value="AdoMet_MTases"/>
    <property type="match status" value="1"/>
</dbReference>
<evidence type="ECO:0000256" key="1">
    <source>
        <dbReference type="ARBA" id="ARBA00038158"/>
    </source>
</evidence>